<dbReference type="OrthoDB" id="7061897at2"/>
<dbReference type="AlphaFoldDB" id="Q2S9W7"/>
<evidence type="ECO:0000256" key="1">
    <source>
        <dbReference type="SAM" id="MobiDB-lite"/>
    </source>
</evidence>
<name>Q2S9W7_HAHCH</name>
<dbReference type="Proteomes" id="UP000000238">
    <property type="component" value="Chromosome"/>
</dbReference>
<accession>Q2S9W7</accession>
<gene>
    <name evidence="2" type="ordered locus">HCH_05907</name>
</gene>
<keyword evidence="3" id="KW-1185">Reference proteome</keyword>
<dbReference type="eggNOG" id="ENOG5033HZR">
    <property type="taxonomic scope" value="Bacteria"/>
</dbReference>
<reference evidence="2 3" key="1">
    <citation type="journal article" date="2005" name="Nucleic Acids Res.">
        <title>Genomic blueprint of Hahella chejuensis, a marine microbe producing an algicidal agent.</title>
        <authorList>
            <person name="Jeong H."/>
            <person name="Yim J.H."/>
            <person name="Lee C."/>
            <person name="Choi S.-H."/>
            <person name="Park Y.K."/>
            <person name="Yoon S.H."/>
            <person name="Hur C.-G."/>
            <person name="Kang H.-Y."/>
            <person name="Kim D."/>
            <person name="Lee H.H."/>
            <person name="Park K.H."/>
            <person name="Park S.-H."/>
            <person name="Park H.-S."/>
            <person name="Lee H.K."/>
            <person name="Oh T.K."/>
            <person name="Kim J.F."/>
        </authorList>
    </citation>
    <scope>NUCLEOTIDE SEQUENCE [LARGE SCALE GENOMIC DNA]</scope>
    <source>
        <strain evidence="2 3">KCTC 2396</strain>
    </source>
</reference>
<evidence type="ECO:0000313" key="3">
    <source>
        <dbReference type="Proteomes" id="UP000000238"/>
    </source>
</evidence>
<organism evidence="2 3">
    <name type="scientific">Hahella chejuensis (strain KCTC 2396)</name>
    <dbReference type="NCBI Taxonomy" id="349521"/>
    <lineage>
        <taxon>Bacteria</taxon>
        <taxon>Pseudomonadati</taxon>
        <taxon>Pseudomonadota</taxon>
        <taxon>Gammaproteobacteria</taxon>
        <taxon>Oceanospirillales</taxon>
        <taxon>Hahellaceae</taxon>
        <taxon>Hahella</taxon>
    </lineage>
</organism>
<evidence type="ECO:0000313" key="2">
    <source>
        <dbReference type="EMBL" id="ABC32557.1"/>
    </source>
</evidence>
<dbReference type="HOGENOM" id="CLU_1033656_0_0_6"/>
<dbReference type="KEGG" id="hch:HCH_05907"/>
<sequence length="255" mass="28401">MNLLYENDRQTYLTEMGVAVWYARRPLSNAAPSTLFEFDETSEASGGPAVERGEGKPSPPREPSLKSAQQAAALRQTMSAIAQPEQVKQKKFLEQEKRLKPVPVNPSPATIDKLRAMSIKGGDIGMLALSKGEMEISPESSSGQLLANIALAIGLGEQWKDTYGLFSWPPFERKGLPMQDDAMLAKLLARWSDPNGLKHCILFCEAEIVATLGGLDPMWRGDRLLQLPSLDEMLQNPSIKKLVWRRLRQYLYSND</sequence>
<proteinExistence type="predicted"/>
<dbReference type="STRING" id="349521.HCH_05907"/>
<dbReference type="EMBL" id="CP000155">
    <property type="protein sequence ID" value="ABC32557.1"/>
    <property type="molecule type" value="Genomic_DNA"/>
</dbReference>
<protein>
    <submittedName>
        <fullName evidence="2">Uncharacterized protein</fullName>
    </submittedName>
</protein>
<feature type="region of interest" description="Disordered" evidence="1">
    <location>
        <begin position="39"/>
        <end position="71"/>
    </location>
</feature>
<dbReference type="RefSeq" id="WP_011399616.1">
    <property type="nucleotide sequence ID" value="NC_007645.1"/>
</dbReference>